<feature type="region of interest" description="Disordered" evidence="1">
    <location>
        <begin position="448"/>
        <end position="485"/>
    </location>
</feature>
<accession>A0A261EY24</accession>
<dbReference type="Proteomes" id="UP000216725">
    <property type="component" value="Unassembled WGS sequence"/>
</dbReference>
<sequence length="485" mass="53118">MPDMSMHAGKPFIAVESADVTSIDGMPGGDLAVTRRLLRVWRDKYPRNVLRSAYYDARNRFRDYGISIPPNIRSRAGNVVGWAQKSVRALSDKSVFRGFATPDGDPDGVSDICAANRLATDVGEAIVSCYKHSCSFLTVDLDPEEPEPTPLVVPRSADWSAGLWDPARRRMEGALTITDDDENGRITAFTVWLPGRNWECHRVGGEWVGELHETVLRGVGVVPFVYDAQMDRPFGRSRINRSLMALIDMAFRTMVRMEATAEFYSAPRLWFLGLDPNAFTAGTWKSLVSSVNAVSRDEDGLVPEMRQVTQASMQPHGDMLETIAMLASAETDIPAERLGIRLSNPTSAEALAASENELTRVADRQNVVFGDALMQAMRMAVQLRNGTTDVPVLEGVSPVWAPTRVVSDAARADFYTKVASVNQAYAGSDVALRRLGLDEAEIAGVRSREQEQRAQARIDAITRPTPTGEQTGRDTVNGGADGGQQ</sequence>
<dbReference type="OrthoDB" id="1780383at2"/>
<dbReference type="AlphaFoldDB" id="A0A261EY24"/>
<keyword evidence="3" id="KW-1185">Reference proteome</keyword>
<organism evidence="2 3">
    <name type="scientific">Pseudoscardovia radai</name>
    <dbReference type="NCBI Taxonomy" id="987066"/>
    <lineage>
        <taxon>Bacteria</taxon>
        <taxon>Bacillati</taxon>
        <taxon>Actinomycetota</taxon>
        <taxon>Actinomycetes</taxon>
        <taxon>Bifidobacteriales</taxon>
        <taxon>Bifidobacteriaceae</taxon>
        <taxon>Pseudoscardovia</taxon>
    </lineage>
</organism>
<dbReference type="RefSeq" id="WP_094660646.1">
    <property type="nucleotide sequence ID" value="NZ_MWWR01000006.1"/>
</dbReference>
<gene>
    <name evidence="2" type="ORF">PSRA_0817</name>
</gene>
<name>A0A261EY24_9BIFI</name>
<dbReference type="InterPro" id="IPR021145">
    <property type="entry name" value="Portal_protein_SPP1_Gp6-like"/>
</dbReference>
<evidence type="ECO:0000256" key="1">
    <source>
        <dbReference type="SAM" id="MobiDB-lite"/>
    </source>
</evidence>
<dbReference type="EMBL" id="MWWR01000006">
    <property type="protein sequence ID" value="OZG51737.1"/>
    <property type="molecule type" value="Genomic_DNA"/>
</dbReference>
<reference evidence="2 3" key="1">
    <citation type="journal article" date="2017" name="BMC Genomics">
        <title>Comparative genomic and phylogenomic analyses of the Bifidobacteriaceae family.</title>
        <authorList>
            <person name="Lugli G.A."/>
            <person name="Milani C."/>
            <person name="Turroni F."/>
            <person name="Duranti S."/>
            <person name="Mancabelli L."/>
            <person name="Mangifesta M."/>
            <person name="Ferrario C."/>
            <person name="Modesto M."/>
            <person name="Mattarelli P."/>
            <person name="Jiri K."/>
            <person name="van Sinderen D."/>
            <person name="Ventura M."/>
        </authorList>
    </citation>
    <scope>NUCLEOTIDE SEQUENCE [LARGE SCALE GENOMIC DNA]</scope>
    <source>
        <strain evidence="2 3">DSM 24742</strain>
    </source>
</reference>
<comment type="caution">
    <text evidence="2">The sequence shown here is derived from an EMBL/GenBank/DDBJ whole genome shotgun (WGS) entry which is preliminary data.</text>
</comment>
<evidence type="ECO:0000313" key="3">
    <source>
        <dbReference type="Proteomes" id="UP000216725"/>
    </source>
</evidence>
<evidence type="ECO:0000313" key="2">
    <source>
        <dbReference type="EMBL" id="OZG51737.1"/>
    </source>
</evidence>
<feature type="compositionally biased region" description="Polar residues" evidence="1">
    <location>
        <begin position="464"/>
        <end position="474"/>
    </location>
</feature>
<protein>
    <submittedName>
        <fullName evidence="2">Phage portal protein</fullName>
    </submittedName>
</protein>
<proteinExistence type="predicted"/>
<dbReference type="Pfam" id="PF05133">
    <property type="entry name" value="SPP1_portal"/>
    <property type="match status" value="1"/>
</dbReference>